<dbReference type="Proteomes" id="UP000444721">
    <property type="component" value="Unassembled WGS sequence"/>
</dbReference>
<dbReference type="VEuPathDB" id="AmoebaDB:FDP41_010325"/>
<keyword evidence="3" id="KW-1185">Reference proteome</keyword>
<reference evidence="2 3" key="1">
    <citation type="journal article" date="2019" name="Sci. Rep.">
        <title>Nanopore sequencing improves the draft genome of the human pathogenic amoeba Naegleria fowleri.</title>
        <authorList>
            <person name="Liechti N."/>
            <person name="Schurch N."/>
            <person name="Bruggmann R."/>
            <person name="Wittwer M."/>
        </authorList>
    </citation>
    <scope>NUCLEOTIDE SEQUENCE [LARGE SCALE GENOMIC DNA]</scope>
    <source>
        <strain evidence="2 3">ATCC 30894</strain>
    </source>
</reference>
<dbReference type="AlphaFoldDB" id="A0A6A5CCC5"/>
<accession>A0A6A5CCC5</accession>
<evidence type="ECO:0000313" key="3">
    <source>
        <dbReference type="Proteomes" id="UP000444721"/>
    </source>
</evidence>
<dbReference type="GeneID" id="68117540"/>
<dbReference type="VEuPathDB" id="AmoebaDB:NF0109440"/>
<feature type="compositionally biased region" description="Polar residues" evidence="1">
    <location>
        <begin position="209"/>
        <end position="221"/>
    </location>
</feature>
<feature type="region of interest" description="Disordered" evidence="1">
    <location>
        <begin position="157"/>
        <end position="230"/>
    </location>
</feature>
<dbReference type="VEuPathDB" id="AmoebaDB:NfTy_011320"/>
<sequence>MRQQAINDFYEIGDCTSSAADGSTDINHNEHTNVEAGGSAMVMIDDTYEDNDQDNEISRMEKVSQRIMFEDQPEDVDEHYFAHVLDKYNPHLKNSDNIVNEPQIGENGVQTRNDEGSYESRVEKDEYGVPHVSISLQKTPSPSQYKKRIVFGATAEGGQINSTKNPYYSGGKKTPQSALKQQSSEENIKFRSILKGQEGGLTPEEEGQRNPSSIPQPSNVPLSKKSPSPRVKFEGASVNLVEPSMQDHTITLEEFQKRYIERASSPPPFSVIAEEKLAKMQDVEKLISSIVENSLAKKC</sequence>
<organism evidence="2 3">
    <name type="scientific">Naegleria fowleri</name>
    <name type="common">Brain eating amoeba</name>
    <dbReference type="NCBI Taxonomy" id="5763"/>
    <lineage>
        <taxon>Eukaryota</taxon>
        <taxon>Discoba</taxon>
        <taxon>Heterolobosea</taxon>
        <taxon>Tetramitia</taxon>
        <taxon>Eutetramitia</taxon>
        <taxon>Vahlkampfiidae</taxon>
        <taxon>Naegleria</taxon>
    </lineage>
</organism>
<dbReference type="EMBL" id="VFQX01000006">
    <property type="protein sequence ID" value="KAF0983260.1"/>
    <property type="molecule type" value="Genomic_DNA"/>
</dbReference>
<feature type="compositionally biased region" description="Polar residues" evidence="1">
    <location>
        <begin position="174"/>
        <end position="185"/>
    </location>
</feature>
<evidence type="ECO:0000313" key="2">
    <source>
        <dbReference type="EMBL" id="KAF0983260.1"/>
    </source>
</evidence>
<name>A0A6A5CCC5_NAEFO</name>
<comment type="caution">
    <text evidence="2">The sequence shown here is derived from an EMBL/GenBank/DDBJ whole genome shotgun (WGS) entry which is preliminary data.</text>
</comment>
<proteinExistence type="predicted"/>
<dbReference type="RefSeq" id="XP_044567973.1">
    <property type="nucleotide sequence ID" value="XM_044700611.1"/>
</dbReference>
<evidence type="ECO:0000256" key="1">
    <source>
        <dbReference type="SAM" id="MobiDB-lite"/>
    </source>
</evidence>
<protein>
    <submittedName>
        <fullName evidence="2">Uncharacterized protein</fullName>
    </submittedName>
</protein>
<gene>
    <name evidence="2" type="ORF">FDP41_010325</name>
</gene>